<dbReference type="InterPro" id="IPR022064">
    <property type="entry name" value="DUF3619"/>
</dbReference>
<accession>A0ABT3ZMG6</accession>
<reference evidence="1" key="1">
    <citation type="submission" date="2022-11" db="EMBL/GenBank/DDBJ databases">
        <title>Robbsia betulipollinis sp. nov., isolated from pollen of birch (Betula pendula).</title>
        <authorList>
            <person name="Shi H."/>
            <person name="Ambika Manirajan B."/>
            <person name="Ratering S."/>
            <person name="Geissler-Plaum R."/>
            <person name="Schnell S."/>
        </authorList>
    </citation>
    <scope>NUCLEOTIDE SEQUENCE</scope>
    <source>
        <strain evidence="1">Bb-Pol-6</strain>
    </source>
</reference>
<organism evidence="1 2">
    <name type="scientific">Robbsia betulipollinis</name>
    <dbReference type="NCBI Taxonomy" id="2981849"/>
    <lineage>
        <taxon>Bacteria</taxon>
        <taxon>Pseudomonadati</taxon>
        <taxon>Pseudomonadota</taxon>
        <taxon>Betaproteobacteria</taxon>
        <taxon>Burkholderiales</taxon>
        <taxon>Burkholderiaceae</taxon>
        <taxon>Robbsia</taxon>
    </lineage>
</organism>
<protein>
    <submittedName>
        <fullName evidence="1">DUF3619 family protein</fullName>
    </submittedName>
</protein>
<name>A0ABT3ZMG6_9BURK</name>
<dbReference type="Proteomes" id="UP001082899">
    <property type="component" value="Unassembled WGS sequence"/>
</dbReference>
<proteinExistence type="predicted"/>
<evidence type="ECO:0000313" key="1">
    <source>
        <dbReference type="EMBL" id="MCY0387733.1"/>
    </source>
</evidence>
<sequence>MSSAPDFNEVILARKIRRVLDEGAAQVSDTAAARLATARQLAMARKKAAVPVAVRQPVLVPALAGTGASRPAGPARPARLRVWLPLAALVAVLFGVVHWEDQQRVAELASLDAEVLSDALPLDAYLDHGFNEYLARSR</sequence>
<comment type="caution">
    <text evidence="1">The sequence shown here is derived from an EMBL/GenBank/DDBJ whole genome shotgun (WGS) entry which is preliminary data.</text>
</comment>
<dbReference type="RefSeq" id="WP_267847454.1">
    <property type="nucleotide sequence ID" value="NZ_JAPMXC010000001.1"/>
</dbReference>
<dbReference type="EMBL" id="JAPMXC010000001">
    <property type="protein sequence ID" value="MCY0387733.1"/>
    <property type="molecule type" value="Genomic_DNA"/>
</dbReference>
<evidence type="ECO:0000313" key="2">
    <source>
        <dbReference type="Proteomes" id="UP001082899"/>
    </source>
</evidence>
<keyword evidence="2" id="KW-1185">Reference proteome</keyword>
<gene>
    <name evidence="1" type="ORF">OVY01_10895</name>
</gene>
<dbReference type="Pfam" id="PF12279">
    <property type="entry name" value="DUF3619"/>
    <property type="match status" value="1"/>
</dbReference>